<sequence length="32" mass="3626">MVNMIYIFFEEAIKTINGSTNQSPKNAKLPLL</sequence>
<proteinExistence type="predicted"/>
<evidence type="ECO:0000313" key="2">
    <source>
        <dbReference type="Proteomes" id="UP001497527"/>
    </source>
</evidence>
<dbReference type="EMBL" id="CAXJIO010000003">
    <property type="protein sequence ID" value="CAL2101250.1"/>
    <property type="molecule type" value="Genomic_DNA"/>
</dbReference>
<comment type="caution">
    <text evidence="1">The sequence shown here is derived from an EMBL/GenBank/DDBJ whole genome shotgun (WGS) entry which is preliminary data.</text>
</comment>
<gene>
    <name evidence="1" type="ORF">T190423A01A_120037</name>
</gene>
<protein>
    <submittedName>
        <fullName evidence="1">Uncharacterized protein</fullName>
    </submittedName>
</protein>
<accession>A0ABM9P6V7</accession>
<dbReference type="Proteomes" id="UP001497527">
    <property type="component" value="Unassembled WGS sequence"/>
</dbReference>
<evidence type="ECO:0000313" key="1">
    <source>
        <dbReference type="EMBL" id="CAL2101250.1"/>
    </source>
</evidence>
<reference evidence="1 2" key="1">
    <citation type="submission" date="2024-05" db="EMBL/GenBank/DDBJ databases">
        <authorList>
            <person name="Duchaud E."/>
        </authorList>
    </citation>
    <scope>NUCLEOTIDE SEQUENCE [LARGE SCALE GENOMIC DNA]</scope>
    <source>
        <strain evidence="1">Ena-SAMPLE-TAB-13-05-2024-13:56:06:370-140308</strain>
    </source>
</reference>
<keyword evidence="2" id="KW-1185">Reference proteome</keyword>
<organism evidence="1 2">
    <name type="scientific">Tenacibaculum polynesiense</name>
    <dbReference type="NCBI Taxonomy" id="3137857"/>
    <lineage>
        <taxon>Bacteria</taxon>
        <taxon>Pseudomonadati</taxon>
        <taxon>Bacteroidota</taxon>
        <taxon>Flavobacteriia</taxon>
        <taxon>Flavobacteriales</taxon>
        <taxon>Flavobacteriaceae</taxon>
        <taxon>Tenacibaculum</taxon>
    </lineage>
</organism>
<name>A0ABM9P6V7_9FLAO</name>